<gene>
    <name evidence="2" type="primary">RvY_09778</name>
    <name evidence="2" type="synonym">RvY_09778.1</name>
    <name evidence="2" type="ORF">RvY_09778-1</name>
</gene>
<feature type="region of interest" description="Disordered" evidence="1">
    <location>
        <begin position="622"/>
        <end position="644"/>
    </location>
</feature>
<evidence type="ECO:0000313" key="2">
    <source>
        <dbReference type="EMBL" id="GAU98659.1"/>
    </source>
</evidence>
<feature type="compositionally biased region" description="Basic and acidic residues" evidence="1">
    <location>
        <begin position="633"/>
        <end position="644"/>
    </location>
</feature>
<sequence length="826" mass="89519">MDKSAPVDEAEIALVAVVLNTSMPGVRQPINSNSDMLGRVGGQPTPQGSPIGLTPNHMMAYNAHLQQHYTPRLGLLPPAQLSSAPCPNYHPMAHQEQGYGNGMPGHDMYAFQPQSGGQLSPQSSNGSYAPAQNAHQQAARVSNGFNAPTASSMQVQQHLQQQIPGGQQRMTPLPAAAAPSRTTPSISSTTSSPSPVPQSISTWKKVYFCGVCPDSDSPYHYDETDDEQPPSLTVCRSEHLMDSAVCKANFLKLFGSDWKKASGSECLEREVIEEAVWCVLCQVMIRGKDKWRRLHLMSAEHQNKLASNAPPILAQQLHLNDLQQQHQQQNLAMLQQQQRMVFQQQPAQHYQMAQHLQQPQEVFQQTLQSSYQAPNMIHISPPPAYPIGNGMAGQMATSRSTHCRSNRSSTKASPATNDQKNREQRILTLLGQHAGRALQKQGGQEEGMLPLGGAFHESVEARPSAASSVSVGSTPRGCVSFDDISPHNSPTAQPSLPPPVTITPQSTTPAVASMDNRPRYQSPMDMAAEVMNDPGSFPDGLDLPSASSQGSLSSEPIHILSPTVNVPAKADPVATAATPVSPTVEVAPSAAPVVIPAAAQTSNLLATVIVAPKKVGTVRSIPAQAEAEGPTESVKKDISPPAKEEKALASGSQSMLDLDGADAEEEAKLAAVVAIKAEPNDELDMRYAAGNDINVEFFKVKRSCSPTNENPATPPKKHKVAAKREVSVVSDPGIVKKNKTRPQSVGTTEREAHKLYICKCGELLPRKRDYFSHWERHAIKYSELKAEQRQLYCVRAQCGYLAKDDLDYTRHAARHVLLQVMYRKHC</sequence>
<protein>
    <submittedName>
        <fullName evidence="2">Uncharacterized protein</fullName>
    </submittedName>
</protein>
<feature type="region of interest" description="Disordered" evidence="1">
    <location>
        <begin position="98"/>
        <end position="198"/>
    </location>
</feature>
<feature type="region of interest" description="Disordered" evidence="1">
    <location>
        <begin position="393"/>
        <end position="421"/>
    </location>
</feature>
<organism evidence="2 3">
    <name type="scientific">Ramazzottius varieornatus</name>
    <name type="common">Water bear</name>
    <name type="synonym">Tardigrade</name>
    <dbReference type="NCBI Taxonomy" id="947166"/>
    <lineage>
        <taxon>Eukaryota</taxon>
        <taxon>Metazoa</taxon>
        <taxon>Ecdysozoa</taxon>
        <taxon>Tardigrada</taxon>
        <taxon>Eutardigrada</taxon>
        <taxon>Parachela</taxon>
        <taxon>Hypsibioidea</taxon>
        <taxon>Ramazzottiidae</taxon>
        <taxon>Ramazzottius</taxon>
    </lineage>
</organism>
<dbReference type="AlphaFoldDB" id="A0A1D1VAI9"/>
<feature type="compositionally biased region" description="Low complexity" evidence="1">
    <location>
        <begin position="154"/>
        <end position="198"/>
    </location>
</feature>
<evidence type="ECO:0000256" key="1">
    <source>
        <dbReference type="SAM" id="MobiDB-lite"/>
    </source>
</evidence>
<name>A0A1D1VAI9_RAMVA</name>
<accession>A0A1D1VAI9</accession>
<dbReference type="Proteomes" id="UP000186922">
    <property type="component" value="Unassembled WGS sequence"/>
</dbReference>
<reference evidence="2 3" key="1">
    <citation type="journal article" date="2016" name="Nat. Commun.">
        <title>Extremotolerant tardigrade genome and improved radiotolerance of human cultured cells by tardigrade-unique protein.</title>
        <authorList>
            <person name="Hashimoto T."/>
            <person name="Horikawa D.D."/>
            <person name="Saito Y."/>
            <person name="Kuwahara H."/>
            <person name="Kozuka-Hata H."/>
            <person name="Shin-I T."/>
            <person name="Minakuchi Y."/>
            <person name="Ohishi K."/>
            <person name="Motoyama A."/>
            <person name="Aizu T."/>
            <person name="Enomoto A."/>
            <person name="Kondo K."/>
            <person name="Tanaka S."/>
            <person name="Hara Y."/>
            <person name="Koshikawa S."/>
            <person name="Sagara H."/>
            <person name="Miura T."/>
            <person name="Yokobori S."/>
            <person name="Miyagawa K."/>
            <person name="Suzuki Y."/>
            <person name="Kubo T."/>
            <person name="Oyama M."/>
            <person name="Kohara Y."/>
            <person name="Fujiyama A."/>
            <person name="Arakawa K."/>
            <person name="Katayama T."/>
            <person name="Toyoda A."/>
            <person name="Kunieda T."/>
        </authorList>
    </citation>
    <scope>NUCLEOTIDE SEQUENCE [LARGE SCALE GENOMIC DNA]</scope>
    <source>
        <strain evidence="2 3">YOKOZUNA-1</strain>
    </source>
</reference>
<comment type="caution">
    <text evidence="2">The sequence shown here is derived from an EMBL/GenBank/DDBJ whole genome shotgun (WGS) entry which is preliminary data.</text>
</comment>
<evidence type="ECO:0000313" key="3">
    <source>
        <dbReference type="Proteomes" id="UP000186922"/>
    </source>
</evidence>
<feature type="compositionally biased region" description="Polar residues" evidence="1">
    <location>
        <begin position="406"/>
        <end position="418"/>
    </location>
</feature>
<proteinExistence type="predicted"/>
<dbReference type="EMBL" id="BDGG01000004">
    <property type="protein sequence ID" value="GAU98659.1"/>
    <property type="molecule type" value="Genomic_DNA"/>
</dbReference>
<feature type="compositionally biased region" description="Polar residues" evidence="1">
    <location>
        <begin position="133"/>
        <end position="153"/>
    </location>
</feature>
<dbReference type="OrthoDB" id="10247735at2759"/>
<feature type="compositionally biased region" description="Low complexity" evidence="1">
    <location>
        <begin position="112"/>
        <end position="127"/>
    </location>
</feature>
<keyword evidence="3" id="KW-1185">Reference proteome</keyword>
<feature type="region of interest" description="Disordered" evidence="1">
    <location>
        <begin position="704"/>
        <end position="724"/>
    </location>
</feature>
<feature type="region of interest" description="Disordered" evidence="1">
    <location>
        <begin position="465"/>
        <end position="501"/>
    </location>
</feature>